<keyword evidence="1 2" id="KW-0238">DNA-binding</keyword>
<evidence type="ECO:0000259" key="3">
    <source>
        <dbReference type="PROSITE" id="PS50977"/>
    </source>
</evidence>
<reference evidence="4 5" key="1">
    <citation type="submission" date="2016-06" db="EMBL/GenBank/DDBJ databases">
        <title>Complete genome sequence of a saline-alkali tolerant type strain Dietzia timorensis ID05-A0528T.</title>
        <authorList>
            <person name="Wu X."/>
        </authorList>
    </citation>
    <scope>NUCLEOTIDE SEQUENCE [LARGE SCALE GENOMIC DNA]</scope>
    <source>
        <strain evidence="4 5">ID05-A0528</strain>
    </source>
</reference>
<dbReference type="AlphaFoldDB" id="A0A173LPX9"/>
<dbReference type="Proteomes" id="UP000186104">
    <property type="component" value="Chromosome"/>
</dbReference>
<dbReference type="STRING" id="499555.BJL86_3254"/>
<gene>
    <name evidence="4" type="ORF">BJL86_3254</name>
</gene>
<feature type="domain" description="HTH tetR-type" evidence="3">
    <location>
        <begin position="30"/>
        <end position="89"/>
    </location>
</feature>
<dbReference type="RefSeq" id="WP_197487605.1">
    <property type="nucleotide sequence ID" value="NZ_CP015961.1"/>
</dbReference>
<evidence type="ECO:0000313" key="4">
    <source>
        <dbReference type="EMBL" id="ANI94013.1"/>
    </source>
</evidence>
<protein>
    <recommendedName>
        <fullName evidence="3">HTH tetR-type domain-containing protein</fullName>
    </recommendedName>
</protein>
<evidence type="ECO:0000313" key="5">
    <source>
        <dbReference type="Proteomes" id="UP000186104"/>
    </source>
</evidence>
<dbReference type="Gene3D" id="1.10.357.10">
    <property type="entry name" value="Tetracycline Repressor, domain 2"/>
    <property type="match status" value="1"/>
</dbReference>
<dbReference type="PANTHER" id="PTHR43479">
    <property type="entry name" value="ACREF/ENVCD OPERON REPRESSOR-RELATED"/>
    <property type="match status" value="1"/>
</dbReference>
<dbReference type="PANTHER" id="PTHR43479:SF11">
    <property type="entry name" value="ACREF_ENVCD OPERON REPRESSOR-RELATED"/>
    <property type="match status" value="1"/>
</dbReference>
<organism evidence="4 5">
    <name type="scientific">Dietzia timorensis</name>
    <dbReference type="NCBI Taxonomy" id="499555"/>
    <lineage>
        <taxon>Bacteria</taxon>
        <taxon>Bacillati</taxon>
        <taxon>Actinomycetota</taxon>
        <taxon>Actinomycetes</taxon>
        <taxon>Mycobacteriales</taxon>
        <taxon>Dietziaceae</taxon>
        <taxon>Dietzia</taxon>
    </lineage>
</organism>
<dbReference type="GO" id="GO:0003677">
    <property type="term" value="F:DNA binding"/>
    <property type="evidence" value="ECO:0007669"/>
    <property type="project" value="UniProtKB-UniRule"/>
</dbReference>
<dbReference type="KEGG" id="dtm:BJL86_3254"/>
<keyword evidence="5" id="KW-1185">Reference proteome</keyword>
<dbReference type="InterPro" id="IPR001647">
    <property type="entry name" value="HTH_TetR"/>
</dbReference>
<evidence type="ECO:0000256" key="1">
    <source>
        <dbReference type="ARBA" id="ARBA00023125"/>
    </source>
</evidence>
<dbReference type="InterPro" id="IPR050624">
    <property type="entry name" value="HTH-type_Tx_Regulator"/>
</dbReference>
<dbReference type="EMBL" id="CP015961">
    <property type="protein sequence ID" value="ANI94013.1"/>
    <property type="molecule type" value="Genomic_DNA"/>
</dbReference>
<dbReference type="Pfam" id="PF00440">
    <property type="entry name" value="TetR_N"/>
    <property type="match status" value="1"/>
</dbReference>
<evidence type="ECO:0000256" key="2">
    <source>
        <dbReference type="PROSITE-ProRule" id="PRU00335"/>
    </source>
</evidence>
<dbReference type="InterPro" id="IPR009057">
    <property type="entry name" value="Homeodomain-like_sf"/>
</dbReference>
<sequence length="225" mass="24546">MAEEQRVADRYAGSLPVELLPDTSQLGRRERTRRELLHAGLFLIAEECTDVSVLEITRTAGVGQGTFYNHFADKGTFFRDALEYGVDIVADMIDRVVSPGGGHAQQCCQAFRVIGRLHRQVPTLSLALIRRGSEFYTDSSSLAVRVREDIVKGVEAGEFHVRDVEGATGTMLGAILMLGQRIHNHPEESDGAVADAVSGDLLQLLGVPGDRIEELLALPVPLLEL</sequence>
<feature type="DNA-binding region" description="H-T-H motif" evidence="2">
    <location>
        <begin position="52"/>
        <end position="71"/>
    </location>
</feature>
<dbReference type="Pfam" id="PF21306">
    <property type="entry name" value="TetR_C_40"/>
    <property type="match status" value="1"/>
</dbReference>
<dbReference type="PROSITE" id="PS50977">
    <property type="entry name" value="HTH_TETR_2"/>
    <property type="match status" value="1"/>
</dbReference>
<dbReference type="SUPFAM" id="SSF46689">
    <property type="entry name" value="Homeodomain-like"/>
    <property type="match status" value="1"/>
</dbReference>
<name>A0A173LPX9_9ACTN</name>
<dbReference type="InterPro" id="IPR049513">
    <property type="entry name" value="TetR_C_40"/>
</dbReference>
<proteinExistence type="predicted"/>
<accession>A0A173LPX9</accession>